<reference evidence="2 3" key="2">
    <citation type="submission" date="2023-06" db="EMBL/GenBank/DDBJ databases">
        <title>Complete Genome Sequence of Flavobacterium keumense K3R-10.</title>
        <authorList>
            <person name="Jeong H."/>
            <person name="Jhang S.Y."/>
            <person name="Kim J.N."/>
        </authorList>
    </citation>
    <scope>NUCLEOTIDE SEQUENCE [LARGE SCALE GENOMIC DNA]</scope>
    <source>
        <strain evidence="2 3">K3R-10</strain>
    </source>
</reference>
<sequence>MCFSANVSFGASIVLASIGVASIKKIQQPNQVYFATIPLLFSIQQISEGIVWVSLTNPDFNFLQNPSTYLFLFFAQVIWPIWVPLAIMKLEHFKSKRRLHLFFLIIGIGIAFYLGICLFLFPVQAKIIGFHITYIQNFPSRVRNFGELMYGLATIIPPFLSQIKKMWIVGMTIMISYIITAFFYEEYILSVWCFFASIISIAVFFILNDSKKKNEGWNGYLNPQTQINHH</sequence>
<organism evidence="2 3">
    <name type="scientific">Flavobacterium keumense</name>
    <dbReference type="NCBI Taxonomy" id="1306518"/>
    <lineage>
        <taxon>Bacteria</taxon>
        <taxon>Pseudomonadati</taxon>
        <taxon>Bacteroidota</taxon>
        <taxon>Flavobacteriia</taxon>
        <taxon>Flavobacteriales</taxon>
        <taxon>Flavobacteriaceae</taxon>
        <taxon>Flavobacterium</taxon>
    </lineage>
</organism>
<reference evidence="2 3" key="1">
    <citation type="submission" date="2022-02" db="EMBL/GenBank/DDBJ databases">
        <authorList>
            <person name="Cha I.-T."/>
            <person name="Lee K.-E."/>
            <person name="Park S.-J."/>
        </authorList>
    </citation>
    <scope>NUCLEOTIDE SEQUENCE [LARGE SCALE GENOMIC DNA]</scope>
    <source>
        <strain evidence="2 3">K3R-10</strain>
    </source>
</reference>
<keyword evidence="1" id="KW-1133">Transmembrane helix</keyword>
<feature type="transmembrane region" description="Helical" evidence="1">
    <location>
        <begin position="167"/>
        <end position="183"/>
    </location>
</feature>
<evidence type="ECO:0000256" key="1">
    <source>
        <dbReference type="SAM" id="Phobius"/>
    </source>
</evidence>
<gene>
    <name evidence="2" type="ORF">MG292_05935</name>
</gene>
<feature type="transmembrane region" description="Helical" evidence="1">
    <location>
        <begin position="67"/>
        <end position="87"/>
    </location>
</feature>
<dbReference type="EMBL" id="CP092332">
    <property type="protein sequence ID" value="WGK93636.1"/>
    <property type="molecule type" value="Genomic_DNA"/>
</dbReference>
<keyword evidence="1" id="KW-0812">Transmembrane</keyword>
<dbReference type="RefSeq" id="WP_264533636.1">
    <property type="nucleotide sequence ID" value="NZ_CP092332.1"/>
</dbReference>
<dbReference type="Proteomes" id="UP001232117">
    <property type="component" value="Chromosome"/>
</dbReference>
<dbReference type="InterPro" id="IPR046737">
    <property type="entry name" value="DUF6629"/>
</dbReference>
<dbReference type="Pfam" id="PF20334">
    <property type="entry name" value="DUF6629"/>
    <property type="match status" value="1"/>
</dbReference>
<feature type="transmembrane region" description="Helical" evidence="1">
    <location>
        <begin position="99"/>
        <end position="122"/>
    </location>
</feature>
<name>A0ABY8N2T7_9FLAO</name>
<accession>A0ABY8N2T7</accession>
<feature type="transmembrane region" description="Helical" evidence="1">
    <location>
        <begin position="6"/>
        <end position="23"/>
    </location>
</feature>
<keyword evidence="1" id="KW-0472">Membrane</keyword>
<proteinExistence type="predicted"/>
<feature type="transmembrane region" description="Helical" evidence="1">
    <location>
        <begin position="189"/>
        <end position="207"/>
    </location>
</feature>
<feature type="transmembrane region" description="Helical" evidence="1">
    <location>
        <begin position="32"/>
        <end position="55"/>
    </location>
</feature>
<evidence type="ECO:0000313" key="3">
    <source>
        <dbReference type="Proteomes" id="UP001232117"/>
    </source>
</evidence>
<evidence type="ECO:0000313" key="2">
    <source>
        <dbReference type="EMBL" id="WGK93636.1"/>
    </source>
</evidence>
<protein>
    <submittedName>
        <fullName evidence="2">Uncharacterized protein</fullName>
    </submittedName>
</protein>
<feature type="transmembrane region" description="Helical" evidence="1">
    <location>
        <begin position="142"/>
        <end position="160"/>
    </location>
</feature>
<keyword evidence="3" id="KW-1185">Reference proteome</keyword>